<feature type="compositionally biased region" description="Basic residues" evidence="1">
    <location>
        <begin position="15"/>
        <end position="27"/>
    </location>
</feature>
<feature type="non-terminal residue" evidence="3">
    <location>
        <position position="104"/>
    </location>
</feature>
<proteinExistence type="predicted"/>
<dbReference type="EMBL" id="KF125881">
    <property type="protein sequence ID" value="AIA93217.1"/>
    <property type="molecule type" value="Genomic_DNA"/>
</dbReference>
<accession>A0A060CE28</accession>
<feature type="region of interest" description="Disordered" evidence="1">
    <location>
        <begin position="15"/>
        <end position="42"/>
    </location>
</feature>
<reference evidence="3" key="1">
    <citation type="journal article" date="2013" name="Environ. Microbiol.">
        <title>Seasonally variable intestinal metagenomes of the red palm weevil (Rhynchophorus ferrugineus).</title>
        <authorList>
            <person name="Jia S."/>
            <person name="Zhang X."/>
            <person name="Zhang G."/>
            <person name="Yin A."/>
            <person name="Zhang S."/>
            <person name="Li F."/>
            <person name="Wang L."/>
            <person name="Zhao D."/>
            <person name="Yun Q."/>
            <person name="Tala"/>
            <person name="Wang J."/>
            <person name="Sun G."/>
            <person name="Baabdullah M."/>
            <person name="Yu X."/>
            <person name="Hu S."/>
            <person name="Al-Mssallem I.S."/>
            <person name="Yu J."/>
        </authorList>
    </citation>
    <scope>NUCLEOTIDE SEQUENCE</scope>
</reference>
<name>A0A060CE28_9ACTN</name>
<evidence type="ECO:0000313" key="3">
    <source>
        <dbReference type="EMBL" id="AIA93217.1"/>
    </source>
</evidence>
<sequence>MAPIIAAFPLALRRGRRPRPALPHRARGQGADRGGARAPPRRDDRLLGWVAALAITGLAAFLRLWNLGFPNKFLFDETYYAKDAWSLLHHGYVTGYVEDANEKI</sequence>
<keyword evidence="2" id="KW-1133">Transmembrane helix</keyword>
<evidence type="ECO:0000256" key="2">
    <source>
        <dbReference type="SAM" id="Phobius"/>
    </source>
</evidence>
<protein>
    <submittedName>
        <fullName evidence="3">CAZy families GT39 protein</fullName>
    </submittedName>
</protein>
<organism evidence="3">
    <name type="scientific">uncultured Kribbella sp</name>
    <dbReference type="NCBI Taxonomy" id="304889"/>
    <lineage>
        <taxon>Bacteria</taxon>
        <taxon>Bacillati</taxon>
        <taxon>Actinomycetota</taxon>
        <taxon>Actinomycetes</taxon>
        <taxon>Propionibacteriales</taxon>
        <taxon>Kribbellaceae</taxon>
        <taxon>Kribbella</taxon>
        <taxon>environmental samples</taxon>
    </lineage>
</organism>
<dbReference type="AlphaFoldDB" id="A0A060CE28"/>
<keyword evidence="2" id="KW-0472">Membrane</keyword>
<keyword evidence="2" id="KW-0812">Transmembrane</keyword>
<feature type="transmembrane region" description="Helical" evidence="2">
    <location>
        <begin position="46"/>
        <end position="65"/>
    </location>
</feature>
<evidence type="ECO:0000256" key="1">
    <source>
        <dbReference type="SAM" id="MobiDB-lite"/>
    </source>
</evidence>